<dbReference type="RefSeq" id="WP_111062798.1">
    <property type="nucleotide sequence ID" value="NZ_JBHUCU010000016.1"/>
</dbReference>
<name>A0A2W1NDT7_9FLAO</name>
<dbReference type="AlphaFoldDB" id="A0A2W1NDT7"/>
<dbReference type="EMBL" id="QKSB01000004">
    <property type="protein sequence ID" value="PZE17273.1"/>
    <property type="molecule type" value="Genomic_DNA"/>
</dbReference>
<gene>
    <name evidence="1" type="ORF">DNU06_08340</name>
</gene>
<dbReference type="OrthoDB" id="1467011at2"/>
<reference evidence="1 2" key="1">
    <citation type="submission" date="2018-06" db="EMBL/GenBank/DDBJ databases">
        <title>The draft genome sequence of Crocinitomix sp. SM1701.</title>
        <authorList>
            <person name="Zhang X."/>
        </authorList>
    </citation>
    <scope>NUCLEOTIDE SEQUENCE [LARGE SCALE GENOMIC DNA]</scope>
    <source>
        <strain evidence="1 2">SM1701</strain>
    </source>
</reference>
<sequence>MAQRKTEFAIGLIPGANSSILSFAIVTRNGETFTGTQLITEQQFMYFILGYWPCRANPKKEDLMKKNEVPNFALSYDRYDKVNGFYNPPIHELWKIKYPEHPIRRDLGIGWSLGKYNPSPKQAEFLYEHYGVLHINTHYFVGEKLFQILKDVQDPEWVSAYQGLVE</sequence>
<evidence type="ECO:0000313" key="2">
    <source>
        <dbReference type="Proteomes" id="UP000249248"/>
    </source>
</evidence>
<keyword evidence="2" id="KW-1185">Reference proteome</keyword>
<dbReference type="Proteomes" id="UP000249248">
    <property type="component" value="Unassembled WGS sequence"/>
</dbReference>
<proteinExistence type="predicted"/>
<protein>
    <submittedName>
        <fullName evidence="1">Uncharacterized protein</fullName>
    </submittedName>
</protein>
<accession>A0A2W1NDT7</accession>
<organism evidence="1 2">
    <name type="scientific">Putridiphycobacter roseus</name>
    <dbReference type="NCBI Taxonomy" id="2219161"/>
    <lineage>
        <taxon>Bacteria</taxon>
        <taxon>Pseudomonadati</taxon>
        <taxon>Bacteroidota</taxon>
        <taxon>Flavobacteriia</taxon>
        <taxon>Flavobacteriales</taxon>
        <taxon>Crocinitomicaceae</taxon>
        <taxon>Putridiphycobacter</taxon>
    </lineage>
</organism>
<evidence type="ECO:0000313" key="1">
    <source>
        <dbReference type="EMBL" id="PZE17273.1"/>
    </source>
</evidence>
<comment type="caution">
    <text evidence="1">The sequence shown here is derived from an EMBL/GenBank/DDBJ whole genome shotgun (WGS) entry which is preliminary data.</text>
</comment>